<dbReference type="SUPFAM" id="SSF46785">
    <property type="entry name" value="Winged helix' DNA-binding domain"/>
    <property type="match status" value="1"/>
</dbReference>
<dbReference type="Proteomes" id="UP001499984">
    <property type="component" value="Unassembled WGS sequence"/>
</dbReference>
<evidence type="ECO:0000313" key="6">
    <source>
        <dbReference type="Proteomes" id="UP001499984"/>
    </source>
</evidence>
<accession>A0ABP7W942</accession>
<dbReference type="EMBL" id="BAAAZY010000028">
    <property type="protein sequence ID" value="GAA4083955.1"/>
    <property type="molecule type" value="Genomic_DNA"/>
</dbReference>
<dbReference type="InterPro" id="IPR002577">
    <property type="entry name" value="HTH_HxlR"/>
</dbReference>
<organism evidence="5 6">
    <name type="scientific">Streptomyces shaanxiensis</name>
    <dbReference type="NCBI Taxonomy" id="653357"/>
    <lineage>
        <taxon>Bacteria</taxon>
        <taxon>Bacillati</taxon>
        <taxon>Actinomycetota</taxon>
        <taxon>Actinomycetes</taxon>
        <taxon>Kitasatosporales</taxon>
        <taxon>Streptomycetaceae</taxon>
        <taxon>Streptomyces</taxon>
    </lineage>
</organism>
<keyword evidence="6" id="KW-1185">Reference proteome</keyword>
<evidence type="ECO:0000313" key="5">
    <source>
        <dbReference type="EMBL" id="GAA4083955.1"/>
    </source>
</evidence>
<dbReference type="Gene3D" id="1.10.10.10">
    <property type="entry name" value="Winged helix-like DNA-binding domain superfamily/Winged helix DNA-binding domain"/>
    <property type="match status" value="1"/>
</dbReference>
<keyword evidence="1" id="KW-0805">Transcription regulation</keyword>
<evidence type="ECO:0000256" key="2">
    <source>
        <dbReference type="ARBA" id="ARBA00023125"/>
    </source>
</evidence>
<dbReference type="PANTHER" id="PTHR33204">
    <property type="entry name" value="TRANSCRIPTIONAL REGULATOR, MARR FAMILY"/>
    <property type="match status" value="1"/>
</dbReference>
<proteinExistence type="predicted"/>
<name>A0ABP7W942_9ACTN</name>
<reference evidence="6" key="1">
    <citation type="journal article" date="2019" name="Int. J. Syst. Evol. Microbiol.">
        <title>The Global Catalogue of Microorganisms (GCM) 10K type strain sequencing project: providing services to taxonomists for standard genome sequencing and annotation.</title>
        <authorList>
            <consortium name="The Broad Institute Genomics Platform"/>
            <consortium name="The Broad Institute Genome Sequencing Center for Infectious Disease"/>
            <person name="Wu L."/>
            <person name="Ma J."/>
        </authorList>
    </citation>
    <scope>NUCLEOTIDE SEQUENCE [LARGE SCALE GENOMIC DNA]</scope>
    <source>
        <strain evidence="6">JCM 16925</strain>
    </source>
</reference>
<sequence length="76" mass="8261">MIGRPRDCVAQQLRHLERDGFVARTHYDEVPPRVEYEAPGLALSLRSLLAALGQWAEEYGGEIAAARAACTGPLVA</sequence>
<evidence type="ECO:0000256" key="3">
    <source>
        <dbReference type="ARBA" id="ARBA00023163"/>
    </source>
</evidence>
<evidence type="ECO:0000256" key="1">
    <source>
        <dbReference type="ARBA" id="ARBA00023015"/>
    </source>
</evidence>
<dbReference type="RefSeq" id="WP_345020392.1">
    <property type="nucleotide sequence ID" value="NZ_BAAAZY010000028.1"/>
</dbReference>
<evidence type="ECO:0000259" key="4">
    <source>
        <dbReference type="PROSITE" id="PS51118"/>
    </source>
</evidence>
<gene>
    <name evidence="5" type="ORF">GCM10022233_77280</name>
</gene>
<comment type="caution">
    <text evidence="5">The sequence shown here is derived from an EMBL/GenBank/DDBJ whole genome shotgun (WGS) entry which is preliminary data.</text>
</comment>
<protein>
    <recommendedName>
        <fullName evidence="4">HTH hxlR-type domain-containing protein</fullName>
    </recommendedName>
</protein>
<keyword evidence="3" id="KW-0804">Transcription</keyword>
<keyword evidence="2" id="KW-0238">DNA-binding</keyword>
<feature type="domain" description="HTH hxlR-type" evidence="4">
    <location>
        <begin position="1"/>
        <end position="64"/>
    </location>
</feature>
<dbReference type="InterPro" id="IPR036390">
    <property type="entry name" value="WH_DNA-bd_sf"/>
</dbReference>
<dbReference type="InterPro" id="IPR036388">
    <property type="entry name" value="WH-like_DNA-bd_sf"/>
</dbReference>
<dbReference type="Pfam" id="PF01638">
    <property type="entry name" value="HxlR"/>
    <property type="match status" value="1"/>
</dbReference>
<dbReference type="PROSITE" id="PS51118">
    <property type="entry name" value="HTH_HXLR"/>
    <property type="match status" value="1"/>
</dbReference>